<keyword evidence="1" id="KW-0784">Thiamine biosynthesis</keyword>
<comment type="caution">
    <text evidence="1">Lacks conserved residue(s) required for the propagation of feature annotation.</text>
</comment>
<dbReference type="Gene3D" id="3.30.1330.10">
    <property type="entry name" value="PurM-like, N-terminal domain"/>
    <property type="match status" value="1"/>
</dbReference>
<comment type="function">
    <text evidence="1">Catalyzes the ATP-dependent phosphorylation of thiamine-monophosphate (TMP) to form thiamine-pyrophosphate (TPP), the active form of vitamin B1.</text>
</comment>
<dbReference type="SUPFAM" id="SSF55326">
    <property type="entry name" value="PurM N-terminal domain-like"/>
    <property type="match status" value="1"/>
</dbReference>
<feature type="binding site" evidence="1">
    <location>
        <position position="56"/>
    </location>
    <ligand>
        <name>Mg(2+)</name>
        <dbReference type="ChEBI" id="CHEBI:18420"/>
        <label>1</label>
    </ligand>
</feature>
<dbReference type="InterPro" id="IPR016188">
    <property type="entry name" value="PurM-like_N"/>
</dbReference>
<evidence type="ECO:0000313" key="5">
    <source>
        <dbReference type="Proteomes" id="UP001260072"/>
    </source>
</evidence>
<comment type="catalytic activity">
    <reaction evidence="1">
        <text>thiamine phosphate + ATP = thiamine diphosphate + ADP</text>
        <dbReference type="Rhea" id="RHEA:15913"/>
        <dbReference type="ChEBI" id="CHEBI:30616"/>
        <dbReference type="ChEBI" id="CHEBI:37575"/>
        <dbReference type="ChEBI" id="CHEBI:58937"/>
        <dbReference type="ChEBI" id="CHEBI:456216"/>
        <dbReference type="EC" id="2.7.4.16"/>
    </reaction>
</comment>
<dbReference type="EC" id="2.7.4.16" evidence="1"/>
<feature type="binding site" evidence="1">
    <location>
        <begin position="135"/>
        <end position="136"/>
    </location>
    <ligand>
        <name>ATP</name>
        <dbReference type="ChEBI" id="CHEBI:30616"/>
    </ligand>
</feature>
<feature type="binding site" evidence="1">
    <location>
        <position position="86"/>
    </location>
    <ligand>
        <name>Mg(2+)</name>
        <dbReference type="ChEBI" id="CHEBI:18420"/>
        <label>4</label>
    </ligand>
</feature>
<dbReference type="SUPFAM" id="SSF56042">
    <property type="entry name" value="PurM C-terminal domain-like"/>
    <property type="match status" value="1"/>
</dbReference>
<feature type="binding site" evidence="1">
    <location>
        <position position="55"/>
    </location>
    <ligand>
        <name>Mg(2+)</name>
        <dbReference type="ChEBI" id="CHEBI:18420"/>
        <label>4</label>
    </ligand>
</feature>
<sequence length="332" mass="32850">MEPPAHEPSTAIGDLGESAVLARILPRLAPGDAAHLGAGDDAAVVAAPDGRFVVTTDLMVHGPDFRLAWSTPSDLGWKAAATNLTDVAAMGARPTALVVAIAAPPSLDVGVLEGIADGLREGLTALAPGAGVVGGDLSASSVLMISVTAFGDLEGRAPVLRSGARPGDVIAHAGGRGDAARGLALLFARARDERGEPDAAAAAALRTEHPRLVAAQLAPTPPVSAGVVAAEAGATAMLDVSDGLARDARRIAEASGIGIDFRSAALGPDPLTALAGAEDHGLLAAFPADVPPPHPFEVIGVATAEAGVLTLDGAPVDTAGWDPYAGWDGVGG</sequence>
<feature type="binding site" evidence="1">
    <location>
        <position position="64"/>
    </location>
    <ligand>
        <name>substrate</name>
    </ligand>
</feature>
<keyword evidence="1" id="KW-0067">ATP-binding</keyword>
<feature type="binding site" evidence="1">
    <location>
        <position position="239"/>
    </location>
    <ligand>
        <name>Mg(2+)</name>
        <dbReference type="ChEBI" id="CHEBI:18420"/>
        <label>3</label>
    </ligand>
</feature>
<proteinExistence type="inferred from homology"/>
<feature type="binding site" evidence="1">
    <location>
        <position position="86"/>
    </location>
    <ligand>
        <name>Mg(2+)</name>
        <dbReference type="ChEBI" id="CHEBI:18420"/>
        <label>3</label>
    </ligand>
</feature>
<dbReference type="PANTHER" id="PTHR30270:SF0">
    <property type="entry name" value="THIAMINE-MONOPHOSPHATE KINASE"/>
    <property type="match status" value="1"/>
</dbReference>
<feature type="binding site" evidence="1">
    <location>
        <position position="278"/>
    </location>
    <ligand>
        <name>substrate</name>
    </ligand>
</feature>
<feature type="binding site" evidence="1">
    <location>
        <position position="57"/>
    </location>
    <ligand>
        <name>Mg(2+)</name>
        <dbReference type="ChEBI" id="CHEBI:18420"/>
        <label>2</label>
    </ligand>
</feature>
<dbReference type="Gene3D" id="3.90.650.10">
    <property type="entry name" value="PurM-like C-terminal domain"/>
    <property type="match status" value="1"/>
</dbReference>
<name>A0ABU1FJP6_9MICO</name>
<dbReference type="InterPro" id="IPR010918">
    <property type="entry name" value="PurM-like_C_dom"/>
</dbReference>
<feature type="binding site" evidence="1">
    <location>
        <position position="41"/>
    </location>
    <ligand>
        <name>Mg(2+)</name>
        <dbReference type="ChEBI" id="CHEBI:18420"/>
        <label>3</label>
    </ligand>
</feature>
<keyword evidence="5" id="KW-1185">Reference proteome</keyword>
<dbReference type="PANTHER" id="PTHR30270">
    <property type="entry name" value="THIAMINE-MONOPHOSPHATE KINASE"/>
    <property type="match status" value="1"/>
</dbReference>
<feature type="binding site" evidence="1">
    <location>
        <position position="136"/>
    </location>
    <ligand>
        <name>Mg(2+)</name>
        <dbReference type="ChEBI" id="CHEBI:18420"/>
        <label>1</label>
    </ligand>
</feature>
<comment type="pathway">
    <text evidence="1">Cofactor biosynthesis; thiamine diphosphate biosynthesis; thiamine diphosphate from thiamine phosphate: step 1/1.</text>
</comment>
<evidence type="ECO:0000313" key="4">
    <source>
        <dbReference type="EMBL" id="MDR5691989.1"/>
    </source>
</evidence>
<feature type="binding site" evidence="1">
    <location>
        <position position="242"/>
    </location>
    <ligand>
        <name>Mg(2+)</name>
        <dbReference type="ChEBI" id="CHEBI:18420"/>
        <label>5</label>
    </ligand>
</feature>
<feature type="binding site" evidence="1">
    <location>
        <position position="241"/>
    </location>
    <ligand>
        <name>ATP</name>
        <dbReference type="ChEBI" id="CHEBI:30616"/>
    </ligand>
</feature>
<keyword evidence="1" id="KW-0460">Magnesium</keyword>
<dbReference type="Pfam" id="PF00586">
    <property type="entry name" value="AIRS"/>
    <property type="match status" value="1"/>
</dbReference>
<feature type="binding site" evidence="1">
    <location>
        <position position="41"/>
    </location>
    <ligand>
        <name>Mg(2+)</name>
        <dbReference type="ChEBI" id="CHEBI:18420"/>
        <label>4</label>
    </ligand>
</feature>
<dbReference type="InterPro" id="IPR006283">
    <property type="entry name" value="ThiL-like"/>
</dbReference>
<feature type="binding site" evidence="1">
    <location>
        <position position="161"/>
    </location>
    <ligand>
        <name>ATP</name>
        <dbReference type="ChEBI" id="CHEBI:30616"/>
    </ligand>
</feature>
<protein>
    <recommendedName>
        <fullName evidence="1">Thiamine-monophosphate kinase</fullName>
        <shortName evidence="1">TMP kinase</shortName>
        <shortName evidence="1">Thiamine-phosphate kinase</shortName>
        <ecNumber evidence="1">2.7.4.16</ecNumber>
    </recommendedName>
</protein>
<dbReference type="EMBL" id="JAVKGS010000002">
    <property type="protein sequence ID" value="MDR5691989.1"/>
    <property type="molecule type" value="Genomic_DNA"/>
</dbReference>
<dbReference type="HAMAP" id="MF_02128">
    <property type="entry name" value="TMP_kinase"/>
    <property type="match status" value="1"/>
</dbReference>
<keyword evidence="1 4" id="KW-0418">Kinase</keyword>
<gene>
    <name evidence="1 4" type="primary">thiL</name>
    <name evidence="4" type="ORF">RH861_07925</name>
</gene>
<keyword evidence="1" id="KW-0547">Nucleotide-binding</keyword>
<comment type="miscellaneous">
    <text evidence="1">Reaction mechanism of ThiL seems to utilize a direct, inline transfer of the gamma-phosphate of ATP to TMP rather than a phosphorylated enzyme intermediate.</text>
</comment>
<dbReference type="GO" id="GO:0009030">
    <property type="term" value="F:thiamine-phosphate kinase activity"/>
    <property type="evidence" value="ECO:0007669"/>
    <property type="project" value="UniProtKB-EC"/>
</dbReference>
<accession>A0ABU1FJP6</accession>
<dbReference type="RefSeq" id="WP_310520558.1">
    <property type="nucleotide sequence ID" value="NZ_BAABBS010000002.1"/>
</dbReference>
<feature type="binding site" evidence="1">
    <location>
        <position position="321"/>
    </location>
    <ligand>
        <name>substrate</name>
    </ligand>
</feature>
<evidence type="ECO:0000256" key="1">
    <source>
        <dbReference type="HAMAP-Rule" id="MF_02128"/>
    </source>
</evidence>
<keyword evidence="1 4" id="KW-0808">Transferase</keyword>
<evidence type="ECO:0000259" key="2">
    <source>
        <dbReference type="Pfam" id="PF00586"/>
    </source>
</evidence>
<dbReference type="NCBIfam" id="TIGR01379">
    <property type="entry name" value="thiL"/>
    <property type="match status" value="1"/>
</dbReference>
<feature type="domain" description="PurM-like N-terminal" evidence="2">
    <location>
        <begin position="39"/>
        <end position="151"/>
    </location>
</feature>
<dbReference type="Pfam" id="PF02769">
    <property type="entry name" value="AIRS_C"/>
    <property type="match status" value="1"/>
</dbReference>
<evidence type="ECO:0000259" key="3">
    <source>
        <dbReference type="Pfam" id="PF02769"/>
    </source>
</evidence>
<organism evidence="4 5">
    <name type="scientific">Agromyces indicus</name>
    <dbReference type="NCBI Taxonomy" id="758919"/>
    <lineage>
        <taxon>Bacteria</taxon>
        <taxon>Bacillati</taxon>
        <taxon>Actinomycetota</taxon>
        <taxon>Actinomycetes</taxon>
        <taxon>Micrococcales</taxon>
        <taxon>Microbacteriaceae</taxon>
        <taxon>Agromyces</taxon>
    </lineage>
</organism>
<dbReference type="PIRSF" id="PIRSF005303">
    <property type="entry name" value="Thiam_monoph_kin"/>
    <property type="match status" value="1"/>
</dbReference>
<feature type="binding site" evidence="1">
    <location>
        <position position="57"/>
    </location>
    <ligand>
        <name>Mg(2+)</name>
        <dbReference type="ChEBI" id="CHEBI:18420"/>
        <label>1</label>
    </ligand>
</feature>
<dbReference type="InterPro" id="IPR036921">
    <property type="entry name" value="PurM-like_N_sf"/>
</dbReference>
<feature type="domain" description="PurM-like C-terminal" evidence="3">
    <location>
        <begin position="165"/>
        <end position="264"/>
    </location>
</feature>
<dbReference type="Proteomes" id="UP001260072">
    <property type="component" value="Unassembled WGS sequence"/>
</dbReference>
<dbReference type="CDD" id="cd02194">
    <property type="entry name" value="ThiL"/>
    <property type="match status" value="1"/>
</dbReference>
<comment type="caution">
    <text evidence="4">The sequence shown here is derived from an EMBL/GenBank/DDBJ whole genome shotgun (WGS) entry which is preliminary data.</text>
</comment>
<keyword evidence="1" id="KW-0479">Metal-binding</keyword>
<comment type="similarity">
    <text evidence="1">Belongs to the thiamine-monophosphate kinase family.</text>
</comment>
<feature type="binding site" evidence="1">
    <location>
        <position position="86"/>
    </location>
    <ligand>
        <name>Mg(2+)</name>
        <dbReference type="ChEBI" id="CHEBI:18420"/>
        <label>2</label>
    </ligand>
</feature>
<reference evidence="5" key="1">
    <citation type="submission" date="2023-07" db="EMBL/GenBank/DDBJ databases">
        <title>Description of three actinobacteria isolated from air of manufacturing shop in a pharmaceutical factory.</title>
        <authorList>
            <person name="Zhang D.-F."/>
        </authorList>
    </citation>
    <scope>NUCLEOTIDE SEQUENCE [LARGE SCALE GENOMIC DNA]</scope>
    <source>
        <strain evidence="5">CCTCC AB 2011122</strain>
    </source>
</reference>
<dbReference type="InterPro" id="IPR036676">
    <property type="entry name" value="PurM-like_C_sf"/>
</dbReference>